<dbReference type="Pfam" id="PF17655">
    <property type="entry name" value="IRK_C"/>
    <property type="match status" value="1"/>
</dbReference>
<reference evidence="22" key="1">
    <citation type="journal article" date="2010" name="Science">
        <title>Plasticity of animal genome architecture unmasked by rapid evolution of a pelagic tunicate.</title>
        <authorList>
            <person name="Denoeud F."/>
            <person name="Henriet S."/>
            <person name="Mungpakdee S."/>
            <person name="Aury J.M."/>
            <person name="Da Silva C."/>
            <person name="Brinkmann H."/>
            <person name="Mikhaleva J."/>
            <person name="Olsen L.C."/>
            <person name="Jubin C."/>
            <person name="Canestro C."/>
            <person name="Bouquet J.M."/>
            <person name="Danks G."/>
            <person name="Poulain J."/>
            <person name="Campsteijn C."/>
            <person name="Adamski M."/>
            <person name="Cross I."/>
            <person name="Yadetie F."/>
            <person name="Muffato M."/>
            <person name="Louis A."/>
            <person name="Butcher S."/>
            <person name="Tsagkogeorga G."/>
            <person name="Konrad A."/>
            <person name="Singh S."/>
            <person name="Jensen M.F."/>
            <person name="Cong E.H."/>
            <person name="Eikeseth-Otteraa H."/>
            <person name="Noel B."/>
            <person name="Anthouard V."/>
            <person name="Porcel B.M."/>
            <person name="Kachouri-Lafond R."/>
            <person name="Nishino A."/>
            <person name="Ugolini M."/>
            <person name="Chourrout P."/>
            <person name="Nishida H."/>
            <person name="Aasland R."/>
            <person name="Huzurbazar S."/>
            <person name="Westhof E."/>
            <person name="Delsuc F."/>
            <person name="Lehrach H."/>
            <person name="Reinhardt R."/>
            <person name="Weissenbach J."/>
            <person name="Roy S.W."/>
            <person name="Artiguenave F."/>
            <person name="Postlethwait J.H."/>
            <person name="Manak J.R."/>
            <person name="Thompson E.M."/>
            <person name="Jaillon O."/>
            <person name="Du Pasquier L."/>
            <person name="Boudinot P."/>
            <person name="Liberles D.A."/>
            <person name="Volff J.N."/>
            <person name="Philippe H."/>
            <person name="Lenhard B."/>
            <person name="Roest Crollius H."/>
            <person name="Wincker P."/>
            <person name="Chourrout D."/>
        </authorList>
    </citation>
    <scope>NUCLEOTIDE SEQUENCE [LARGE SCALE GENOMIC DNA]</scope>
</reference>
<accession>E4YAW6</accession>
<dbReference type="GO" id="GO:0005242">
    <property type="term" value="F:inward rectifier potassium channel activity"/>
    <property type="evidence" value="ECO:0007669"/>
    <property type="project" value="InterPro"/>
</dbReference>
<keyword evidence="4 17" id="KW-0813">Transport</keyword>
<dbReference type="GO" id="GO:0034702">
    <property type="term" value="C:monoatomic ion channel complex"/>
    <property type="evidence" value="ECO:0007669"/>
    <property type="project" value="UniProtKB-KW"/>
</dbReference>
<keyword evidence="6 17" id="KW-0812">Transmembrane</keyword>
<evidence type="ECO:0000256" key="6">
    <source>
        <dbReference type="ARBA" id="ARBA00022692"/>
    </source>
</evidence>
<evidence type="ECO:0000256" key="8">
    <source>
        <dbReference type="ARBA" id="ARBA00022958"/>
    </source>
</evidence>
<dbReference type="PIRSF" id="PIRSF005465">
    <property type="entry name" value="GIRK_kir"/>
    <property type="match status" value="1"/>
</dbReference>
<evidence type="ECO:0000256" key="10">
    <source>
        <dbReference type="ARBA" id="ARBA00023065"/>
    </source>
</evidence>
<evidence type="ECO:0000256" key="1">
    <source>
        <dbReference type="ARBA" id="ARBA00004141"/>
    </source>
</evidence>
<dbReference type="Gene3D" id="1.10.287.70">
    <property type="match status" value="1"/>
</dbReference>
<evidence type="ECO:0000256" key="7">
    <source>
        <dbReference type="ARBA" id="ARBA00022882"/>
    </source>
</evidence>
<evidence type="ECO:0000256" key="16">
    <source>
        <dbReference type="PIRSR" id="PIRSR005465-1"/>
    </source>
</evidence>
<feature type="site" description="Role in the control of polyamine-mediated channel gating and in the blocking by intracellular magnesium" evidence="16">
    <location>
        <position position="161"/>
    </location>
</feature>
<evidence type="ECO:0000256" key="18">
    <source>
        <dbReference type="SAM" id="MobiDB-lite"/>
    </source>
</evidence>
<evidence type="ECO:0000256" key="15">
    <source>
        <dbReference type="ARBA" id="ARBA00034430"/>
    </source>
</evidence>
<dbReference type="FunFam" id="1.10.287.70:FF:000019">
    <property type="entry name" value="G protein-activated inward rectifier potassium channel 1"/>
    <property type="match status" value="1"/>
</dbReference>
<dbReference type="GO" id="GO:1990573">
    <property type="term" value="P:potassium ion import across plasma membrane"/>
    <property type="evidence" value="ECO:0007669"/>
    <property type="project" value="TreeGrafter"/>
</dbReference>
<evidence type="ECO:0000259" key="21">
    <source>
        <dbReference type="Pfam" id="PF17655"/>
    </source>
</evidence>
<keyword evidence="8 17" id="KW-0630">Potassium</keyword>
<feature type="domain" description="Potassium channel inwardly rectifying transmembrane" evidence="20">
    <location>
        <begin position="31"/>
        <end position="175"/>
    </location>
</feature>
<evidence type="ECO:0000256" key="12">
    <source>
        <dbReference type="ARBA" id="ARBA00023303"/>
    </source>
</evidence>
<protein>
    <recommendedName>
        <fullName evidence="3">G protein-activated inward rectifier potassium channel 1</fullName>
    </recommendedName>
    <alternativeName>
        <fullName evidence="14">Inward rectifier K(+) channel Kir3.1</fullName>
    </alternativeName>
    <alternativeName>
        <fullName evidence="13">Potassium channel, inwardly rectifying subfamily J member 3</fullName>
    </alternativeName>
</protein>
<name>E4YAW6_OIKDI</name>
<dbReference type="PANTHER" id="PTHR11767:SF111">
    <property type="entry name" value="INWARD RECTIFIER POTASSIUM CHANNEL 2-LIKE"/>
    <property type="match status" value="1"/>
</dbReference>
<dbReference type="InterPro" id="IPR013518">
    <property type="entry name" value="K_chnl_inward-rec_Kir_cyto"/>
</dbReference>
<dbReference type="GO" id="GO:0034765">
    <property type="term" value="P:regulation of monoatomic ion transmembrane transport"/>
    <property type="evidence" value="ECO:0007669"/>
    <property type="project" value="TreeGrafter"/>
</dbReference>
<comment type="subcellular location">
    <subcellularLocation>
        <location evidence="1 17">Membrane</location>
        <topology evidence="1 17">Multi-pass membrane protein</topology>
    </subcellularLocation>
</comment>
<evidence type="ECO:0000256" key="19">
    <source>
        <dbReference type="SAM" id="Phobius"/>
    </source>
</evidence>
<feature type="transmembrane region" description="Helical" evidence="19">
    <location>
        <begin position="63"/>
        <end position="87"/>
    </location>
</feature>
<keyword evidence="5 17" id="KW-0633">Potassium transport</keyword>
<evidence type="ECO:0000259" key="20">
    <source>
        <dbReference type="Pfam" id="PF01007"/>
    </source>
</evidence>
<gene>
    <name evidence="22" type="ORF">GSOID_T00032046001</name>
</gene>
<evidence type="ECO:0000256" key="5">
    <source>
        <dbReference type="ARBA" id="ARBA00022538"/>
    </source>
</evidence>
<dbReference type="FunFam" id="2.60.40.1400:FF:000006">
    <property type="entry name" value="G protein-activated inward rectifier potassium channel 1"/>
    <property type="match status" value="1"/>
</dbReference>
<dbReference type="InterPro" id="IPR041647">
    <property type="entry name" value="IRK_C"/>
</dbReference>
<keyword evidence="7 17" id="KW-0851">Voltage-gated channel</keyword>
<feature type="domain" description="Inward rectifier potassium channel C-terminal" evidence="21">
    <location>
        <begin position="182"/>
        <end position="319"/>
    </location>
</feature>
<keyword evidence="12 17" id="KW-0407">Ion channel</keyword>
<dbReference type="SUPFAM" id="SSF81296">
    <property type="entry name" value="E set domains"/>
    <property type="match status" value="1"/>
</dbReference>
<comment type="similarity">
    <text evidence="2">Belongs to the inward rectifier-type potassium channel (TC 1.A.2.1) family. KCNJ3 subfamily.</text>
</comment>
<dbReference type="AlphaFoldDB" id="E4YAW6"/>
<organism evidence="22">
    <name type="scientific">Oikopleura dioica</name>
    <name type="common">Tunicate</name>
    <dbReference type="NCBI Taxonomy" id="34765"/>
    <lineage>
        <taxon>Eukaryota</taxon>
        <taxon>Metazoa</taxon>
        <taxon>Chordata</taxon>
        <taxon>Tunicata</taxon>
        <taxon>Appendicularia</taxon>
        <taxon>Copelata</taxon>
        <taxon>Oikopleuridae</taxon>
        <taxon>Oikopleura</taxon>
    </lineage>
</organism>
<evidence type="ECO:0000256" key="3">
    <source>
        <dbReference type="ARBA" id="ARBA00015495"/>
    </source>
</evidence>
<evidence type="ECO:0000256" key="13">
    <source>
        <dbReference type="ARBA" id="ARBA00031390"/>
    </source>
</evidence>
<dbReference type="Proteomes" id="UP000011014">
    <property type="component" value="Unassembled WGS sequence"/>
</dbReference>
<evidence type="ECO:0000256" key="2">
    <source>
        <dbReference type="ARBA" id="ARBA00009002"/>
    </source>
</evidence>
<dbReference type="PRINTS" id="PR01320">
    <property type="entry name" value="KIRCHANNEL"/>
</dbReference>
<dbReference type="EMBL" id="FN654366">
    <property type="protein sequence ID" value="CBY32703.1"/>
    <property type="molecule type" value="Genomic_DNA"/>
</dbReference>
<evidence type="ECO:0000256" key="17">
    <source>
        <dbReference type="RuleBase" id="RU003822"/>
    </source>
</evidence>
<evidence type="ECO:0000256" key="9">
    <source>
        <dbReference type="ARBA" id="ARBA00022989"/>
    </source>
</evidence>
<dbReference type="PANTHER" id="PTHR11767">
    <property type="entry name" value="INWARD RECTIFIER POTASSIUM CHANNEL"/>
    <property type="match status" value="1"/>
</dbReference>
<evidence type="ECO:0000256" key="11">
    <source>
        <dbReference type="ARBA" id="ARBA00023136"/>
    </source>
</evidence>
<dbReference type="Pfam" id="PF01007">
    <property type="entry name" value="IRK"/>
    <property type="match status" value="1"/>
</dbReference>
<feature type="region of interest" description="Disordered" evidence="18">
    <location>
        <begin position="1"/>
        <end position="25"/>
    </location>
</feature>
<feature type="transmembrane region" description="Helical" evidence="19">
    <location>
        <begin position="146"/>
        <end position="172"/>
    </location>
</feature>
<comment type="catalytic activity">
    <reaction evidence="15">
        <text>K(+)(in) = K(+)(out)</text>
        <dbReference type="Rhea" id="RHEA:29463"/>
        <dbReference type="ChEBI" id="CHEBI:29103"/>
    </reaction>
</comment>
<dbReference type="SUPFAM" id="SSF81324">
    <property type="entry name" value="Voltage-gated potassium channels"/>
    <property type="match status" value="1"/>
</dbReference>
<keyword evidence="9 19" id="KW-1133">Transmembrane helix</keyword>
<dbReference type="InterPro" id="IPR016449">
    <property type="entry name" value="K_chnl_inward-rec_Kir"/>
</dbReference>
<evidence type="ECO:0000313" key="22">
    <source>
        <dbReference type="EMBL" id="CBY32703.1"/>
    </source>
</evidence>
<sequence>MGLKLFDEPDQYGKTPNAKGMGKKPQVPRFMKKTGECNIRQDSKEKFERFISDFFTTMIDLPFSIFMLSYVSFYVFSWVIFSSVYYVDAKARGDIDYYQAINDTTYERPVCFENVNSFKTAFLFFVETETTVGYGKRTITANCPEAILLLIIQCLAGTMVDAFMVGCIFIKISKPQNKNDTLIFSDNAVIAIRDGKYNFMFRIGNLRNSLFVKCICKVKFIKSKQTIEGEFLPLDQRDMDVGTATGADKLFLVTPMVIKHEINEKSPFWEMSCTDMMAEQFEIIVILEGVVESTGQSSQARTSYLNNEILWGHRYDNIL</sequence>
<keyword evidence="10 17" id="KW-0406">Ion transport</keyword>
<dbReference type="GO" id="GO:0005886">
    <property type="term" value="C:plasma membrane"/>
    <property type="evidence" value="ECO:0007669"/>
    <property type="project" value="TreeGrafter"/>
</dbReference>
<dbReference type="InterPro" id="IPR040445">
    <property type="entry name" value="Kir_TM"/>
</dbReference>
<dbReference type="Gene3D" id="2.60.40.1400">
    <property type="entry name" value="G protein-activated inward rectifier potassium channel 1"/>
    <property type="match status" value="1"/>
</dbReference>
<evidence type="ECO:0000256" key="14">
    <source>
        <dbReference type="ARBA" id="ARBA00032145"/>
    </source>
</evidence>
<dbReference type="InterPro" id="IPR014756">
    <property type="entry name" value="Ig_E-set"/>
</dbReference>
<keyword evidence="11 19" id="KW-0472">Membrane</keyword>
<evidence type="ECO:0000256" key="4">
    <source>
        <dbReference type="ARBA" id="ARBA00022448"/>
    </source>
</evidence>
<proteinExistence type="inferred from homology"/>